<comment type="caution">
    <text evidence="2">The sequence shown here is derived from an EMBL/GenBank/DDBJ whole genome shotgun (WGS) entry which is preliminary data.</text>
</comment>
<gene>
    <name evidence="2" type="ORF">ETD86_52570</name>
</gene>
<dbReference type="OrthoDB" id="9814648at2"/>
<dbReference type="CDD" id="cd04301">
    <property type="entry name" value="NAT_SF"/>
    <property type="match status" value="1"/>
</dbReference>
<dbReference type="RefSeq" id="WP_138674097.1">
    <property type="nucleotide sequence ID" value="NZ_VCKY01000411.1"/>
</dbReference>
<dbReference type="Proteomes" id="UP000309128">
    <property type="component" value="Unassembled WGS sequence"/>
</dbReference>
<dbReference type="PROSITE" id="PS51186">
    <property type="entry name" value="GNAT"/>
    <property type="match status" value="1"/>
</dbReference>
<organism evidence="2 3">
    <name type="scientific">Nonomuraea turkmeniaca</name>
    <dbReference type="NCBI Taxonomy" id="103838"/>
    <lineage>
        <taxon>Bacteria</taxon>
        <taxon>Bacillati</taxon>
        <taxon>Actinomycetota</taxon>
        <taxon>Actinomycetes</taxon>
        <taxon>Streptosporangiales</taxon>
        <taxon>Streptosporangiaceae</taxon>
        <taxon>Nonomuraea</taxon>
    </lineage>
</organism>
<dbReference type="InterPro" id="IPR016181">
    <property type="entry name" value="Acyl_CoA_acyltransferase"/>
</dbReference>
<evidence type="ECO:0000313" key="3">
    <source>
        <dbReference type="Proteomes" id="UP000309128"/>
    </source>
</evidence>
<dbReference type="InterPro" id="IPR000182">
    <property type="entry name" value="GNAT_dom"/>
</dbReference>
<dbReference type="InterPro" id="IPR051908">
    <property type="entry name" value="Ribosomal_N-acetyltransferase"/>
</dbReference>
<dbReference type="GO" id="GO:0008999">
    <property type="term" value="F:protein-N-terminal-alanine acetyltransferase activity"/>
    <property type="evidence" value="ECO:0007669"/>
    <property type="project" value="TreeGrafter"/>
</dbReference>
<dbReference type="PANTHER" id="PTHR43441:SF11">
    <property type="entry name" value="RIBOSOMAL-PROTEIN-SERINE ACETYLTRANSFERASE"/>
    <property type="match status" value="1"/>
</dbReference>
<dbReference type="GO" id="GO:1990189">
    <property type="term" value="F:protein N-terminal-serine acetyltransferase activity"/>
    <property type="evidence" value="ECO:0007669"/>
    <property type="project" value="TreeGrafter"/>
</dbReference>
<feature type="domain" description="N-acetyltransferase" evidence="1">
    <location>
        <begin position="2"/>
        <end position="164"/>
    </location>
</feature>
<evidence type="ECO:0000259" key="1">
    <source>
        <dbReference type="PROSITE" id="PS51186"/>
    </source>
</evidence>
<dbReference type="PANTHER" id="PTHR43441">
    <property type="entry name" value="RIBOSOMAL-PROTEIN-SERINE ACETYLTRANSFERASE"/>
    <property type="match status" value="1"/>
</dbReference>
<dbReference type="GO" id="GO:0005737">
    <property type="term" value="C:cytoplasm"/>
    <property type="evidence" value="ECO:0007669"/>
    <property type="project" value="TreeGrafter"/>
</dbReference>
<dbReference type="Pfam" id="PF00583">
    <property type="entry name" value="Acetyltransf_1"/>
    <property type="match status" value="1"/>
</dbReference>
<protein>
    <submittedName>
        <fullName evidence="2">GNAT family N-acetyltransferase</fullName>
    </submittedName>
</protein>
<dbReference type="SUPFAM" id="SSF55729">
    <property type="entry name" value="Acyl-CoA N-acyltransferases (Nat)"/>
    <property type="match status" value="1"/>
</dbReference>
<dbReference type="AlphaFoldDB" id="A0A5S4EUV6"/>
<reference evidence="2 3" key="1">
    <citation type="submission" date="2019-05" db="EMBL/GenBank/DDBJ databases">
        <title>Draft genome sequence of Nonomuraea turkmeniaca DSM 43926.</title>
        <authorList>
            <person name="Saricaoglu S."/>
            <person name="Isik K."/>
        </authorList>
    </citation>
    <scope>NUCLEOTIDE SEQUENCE [LARGE SCALE GENOMIC DNA]</scope>
    <source>
        <strain evidence="2 3">DSM 43926</strain>
    </source>
</reference>
<keyword evidence="3" id="KW-1185">Reference proteome</keyword>
<evidence type="ECO:0000313" key="2">
    <source>
        <dbReference type="EMBL" id="TMR06584.1"/>
    </source>
</evidence>
<name>A0A5S4EUV6_9ACTN</name>
<keyword evidence="2" id="KW-0808">Transferase</keyword>
<accession>A0A5S4EUV6</accession>
<sequence>MIELRAFEPADAPRVVSWIDSLEALITWSGNTGFTWPFDAGQLSGFHASDPSPRVHMAVGPDRTPVGHFILRTEPSRQSVRLGMVLVSPAVRGRGYGEAMMAAALGKAFADPAIQRANLSVYAHNAGAMRLYERLGFRSESVEPKATCVAGEWSPSITMSLLRDAWRPRAH</sequence>
<proteinExistence type="predicted"/>
<dbReference type="Gene3D" id="3.40.630.30">
    <property type="match status" value="1"/>
</dbReference>
<dbReference type="EMBL" id="VCKY01000411">
    <property type="protein sequence ID" value="TMR06584.1"/>
    <property type="molecule type" value="Genomic_DNA"/>
</dbReference>